<dbReference type="Proteomes" id="UP000617340">
    <property type="component" value="Unassembled WGS sequence"/>
</dbReference>
<organism evidence="1 2">
    <name type="scientific">Vespula germanica</name>
    <name type="common">German yellow jacket</name>
    <name type="synonym">Paravespula germanica</name>
    <dbReference type="NCBI Taxonomy" id="30212"/>
    <lineage>
        <taxon>Eukaryota</taxon>
        <taxon>Metazoa</taxon>
        <taxon>Ecdysozoa</taxon>
        <taxon>Arthropoda</taxon>
        <taxon>Hexapoda</taxon>
        <taxon>Insecta</taxon>
        <taxon>Pterygota</taxon>
        <taxon>Neoptera</taxon>
        <taxon>Endopterygota</taxon>
        <taxon>Hymenoptera</taxon>
        <taxon>Apocrita</taxon>
        <taxon>Aculeata</taxon>
        <taxon>Vespoidea</taxon>
        <taxon>Vespidae</taxon>
        <taxon>Vespinae</taxon>
        <taxon>Vespula</taxon>
    </lineage>
</organism>
<accession>A0A834JRF2</accession>
<dbReference type="AlphaFoldDB" id="A0A834JRF2"/>
<reference evidence="1" key="1">
    <citation type="journal article" date="2020" name="G3 (Bethesda)">
        <title>High-Quality Assemblies for Three Invasive Social Wasps from the &lt;i&gt;Vespula&lt;/i&gt; Genus.</title>
        <authorList>
            <person name="Harrop T.W.R."/>
            <person name="Guhlin J."/>
            <person name="McLaughlin G.M."/>
            <person name="Permina E."/>
            <person name="Stockwell P."/>
            <person name="Gilligan J."/>
            <person name="Le Lec M.F."/>
            <person name="Gruber M.A.M."/>
            <person name="Quinn O."/>
            <person name="Lovegrove M."/>
            <person name="Duncan E.J."/>
            <person name="Remnant E.J."/>
            <person name="Van Eeckhoven J."/>
            <person name="Graham B."/>
            <person name="Knapp R.A."/>
            <person name="Langford K.W."/>
            <person name="Kronenberg Z."/>
            <person name="Press M.O."/>
            <person name="Eacker S.M."/>
            <person name="Wilson-Rankin E.E."/>
            <person name="Purcell J."/>
            <person name="Lester P.J."/>
            <person name="Dearden P.K."/>
        </authorList>
    </citation>
    <scope>NUCLEOTIDE SEQUENCE</scope>
    <source>
        <strain evidence="1">Linc-1</strain>
    </source>
</reference>
<proteinExistence type="predicted"/>
<comment type="caution">
    <text evidence="1">The sequence shown here is derived from an EMBL/GenBank/DDBJ whole genome shotgun (WGS) entry which is preliminary data.</text>
</comment>
<name>A0A834JRF2_VESGE</name>
<dbReference type="EMBL" id="JACSDZ010000010">
    <property type="protein sequence ID" value="KAF7393428.1"/>
    <property type="molecule type" value="Genomic_DNA"/>
</dbReference>
<evidence type="ECO:0000313" key="2">
    <source>
        <dbReference type="Proteomes" id="UP000617340"/>
    </source>
</evidence>
<keyword evidence="2" id="KW-1185">Reference proteome</keyword>
<protein>
    <submittedName>
        <fullName evidence="1">Uncharacterized protein</fullName>
    </submittedName>
</protein>
<gene>
    <name evidence="1" type="ORF">HZH68_010247</name>
</gene>
<evidence type="ECO:0000313" key="1">
    <source>
        <dbReference type="EMBL" id="KAF7393428.1"/>
    </source>
</evidence>
<sequence length="210" mass="24282">MICSINMDIEEIDKQFTSITEFEGEHLNENGNAFDICRLKTDTARTKTKDRSFTSVQESTGDIEETDNQFTAMIEFERENLNENHNAFDTGRLKTDNTRIKTKDRALGQCKKELKMTALSIILKENLNENHNAFDTGRLKTDNTRIKTKDRALGQSKLWVNGDHINENHNDFDTSRLKTDNTRTKTKDRALGQYKKELKITKLCRLNSTK</sequence>